<dbReference type="PROSITE" id="PS51450">
    <property type="entry name" value="LRR"/>
    <property type="match status" value="1"/>
</dbReference>
<evidence type="ECO:0000256" key="2">
    <source>
        <dbReference type="ARBA" id="ARBA00022737"/>
    </source>
</evidence>
<gene>
    <name evidence="5" type="ORF">BpHYR1_042121</name>
</gene>
<dbReference type="SMART" id="SM00369">
    <property type="entry name" value="LRR_TYP"/>
    <property type="match status" value="8"/>
</dbReference>
<evidence type="ECO:0000256" key="1">
    <source>
        <dbReference type="ARBA" id="ARBA00022614"/>
    </source>
</evidence>
<dbReference type="Proteomes" id="UP000276133">
    <property type="component" value="Unassembled WGS sequence"/>
</dbReference>
<dbReference type="OrthoDB" id="2013775at2759"/>
<proteinExistence type="predicted"/>
<feature type="signal peptide" evidence="4">
    <location>
        <begin position="1"/>
        <end position="19"/>
    </location>
</feature>
<dbReference type="Pfam" id="PF13855">
    <property type="entry name" value="LRR_8"/>
    <property type="match status" value="2"/>
</dbReference>
<organism evidence="5 6">
    <name type="scientific">Brachionus plicatilis</name>
    <name type="common">Marine rotifer</name>
    <name type="synonym">Brachionus muelleri</name>
    <dbReference type="NCBI Taxonomy" id="10195"/>
    <lineage>
        <taxon>Eukaryota</taxon>
        <taxon>Metazoa</taxon>
        <taxon>Spiralia</taxon>
        <taxon>Gnathifera</taxon>
        <taxon>Rotifera</taxon>
        <taxon>Eurotatoria</taxon>
        <taxon>Monogononta</taxon>
        <taxon>Pseudotrocha</taxon>
        <taxon>Ploima</taxon>
        <taxon>Brachionidae</taxon>
        <taxon>Brachionus</taxon>
    </lineage>
</organism>
<keyword evidence="3" id="KW-0812">Transmembrane</keyword>
<reference evidence="5 6" key="1">
    <citation type="journal article" date="2018" name="Sci. Rep.">
        <title>Genomic signatures of local adaptation to the degree of environmental predictability in rotifers.</title>
        <authorList>
            <person name="Franch-Gras L."/>
            <person name="Hahn C."/>
            <person name="Garcia-Roger E.M."/>
            <person name="Carmona M.J."/>
            <person name="Serra M."/>
            <person name="Gomez A."/>
        </authorList>
    </citation>
    <scope>NUCLEOTIDE SEQUENCE [LARGE SCALE GENOMIC DNA]</scope>
    <source>
        <strain evidence="5">HYR1</strain>
    </source>
</reference>
<keyword evidence="3" id="KW-0472">Membrane</keyword>
<evidence type="ECO:0000313" key="5">
    <source>
        <dbReference type="EMBL" id="RNA17732.1"/>
    </source>
</evidence>
<evidence type="ECO:0000256" key="4">
    <source>
        <dbReference type="SAM" id="SignalP"/>
    </source>
</evidence>
<dbReference type="PANTHER" id="PTHR24366">
    <property type="entry name" value="IG(IMMUNOGLOBULIN) AND LRR(LEUCINE RICH REPEAT) DOMAINS"/>
    <property type="match status" value="1"/>
</dbReference>
<feature type="transmembrane region" description="Helical" evidence="3">
    <location>
        <begin position="652"/>
        <end position="673"/>
    </location>
</feature>
<dbReference type="SUPFAM" id="SSF52058">
    <property type="entry name" value="L domain-like"/>
    <property type="match status" value="1"/>
</dbReference>
<accession>A0A3M7R2B3</accession>
<dbReference type="Gene3D" id="3.80.10.10">
    <property type="entry name" value="Ribonuclease Inhibitor"/>
    <property type="match status" value="4"/>
</dbReference>
<dbReference type="InterPro" id="IPR032675">
    <property type="entry name" value="LRR_dom_sf"/>
</dbReference>
<keyword evidence="1" id="KW-0433">Leucine-rich repeat</keyword>
<evidence type="ECO:0000256" key="3">
    <source>
        <dbReference type="SAM" id="Phobius"/>
    </source>
</evidence>
<dbReference type="AlphaFoldDB" id="A0A3M7R2B3"/>
<name>A0A3M7R2B3_BRAPC</name>
<keyword evidence="6" id="KW-1185">Reference proteome</keyword>
<dbReference type="PANTHER" id="PTHR24366:SF96">
    <property type="entry name" value="LEUCINE RICH REPEAT CONTAINING 53"/>
    <property type="match status" value="1"/>
</dbReference>
<feature type="chain" id="PRO_5017969061" evidence="4">
    <location>
        <begin position="20"/>
        <end position="912"/>
    </location>
</feature>
<keyword evidence="4" id="KW-0732">Signal</keyword>
<dbReference type="EMBL" id="REGN01004385">
    <property type="protein sequence ID" value="RNA17732.1"/>
    <property type="molecule type" value="Genomic_DNA"/>
</dbReference>
<dbReference type="InterPro" id="IPR001611">
    <property type="entry name" value="Leu-rich_rpt"/>
</dbReference>
<protein>
    <submittedName>
        <fullName evidence="5">Leucine Rich Repeat family</fullName>
    </submittedName>
</protein>
<sequence>MNFILASIIIVSIPVLCLAQSTCPVSQRASDPQRCKCGIKIDGHIYIYCARKQLTSLPKFTRSAILYDELILSGNQIHSVSRNDFAGLKVKRLLLDDNPMERIEAGSFAELANYLEEMILSVNSYSVLNRPKIQLDLFQNLLNLKIIKLNGFDIGDFSYLKANVFNRTRKLESLHLIDAGLTAIEPNSLSGLESSLKELSLDNNLLSNTDQIFAQIKRLTRLSTLSLSRNRIRQIARYSGPRINMRDVSIDLSFNGIVNVDEYAFGLGGFDSTGLASAISKLSLNNNELNHFQLDFLNQLQNLRELHLDANKIDIIGDNMFANLRHLQVLSLRGNNIRFVRNELAFAGLGFSLKKLNLAANKLESIEPAVLSTLAKLTELNLERNNLGNGNADQLFSGQSQLRVLNLENNNLRGEHFLYVQNLLNLEHLKIGNNNFAHMQLKAVLNDESEWRSIRQVFVRHKSLSVLEIQNASLTQMPYFAGLNSSLTNLNVAFNKICNINGLNMRKFYTKVNVMNVYQNPISCCDIKSFRDWSVGLLNSNSSEFKCSHPELGKIDIINSKLDCDNQESCVVDYGQVYLREFYSRTTPTTTKAMATTQMDTIVIVESSASTPTAPSTTKPALLLKTSEQILFPRKQPQANSFMYAVELKQTLLGSIIGALSVLIIVLIFVCIIKSRKKFGKDLSLCSSDKDKSNVTNSTSPYELGKLSLQTLCLNSNCSTASTSSSTNSCACNLMNNGDMFQKMDPMRLTMLKHPAYLTNMSNLHYLASNLPYTPGQSSSTSPTPYLTNDETNQYDKLQRLANASSFSTLKPVGNINSVFAYPSQLLTSTLSFHQRQKFANSETTPFLILSNQAVKMPELVKQESINGANPSQHTYHEIGDVLMQNINSYSRGKALNQQNDSKGNQQNELYI</sequence>
<dbReference type="STRING" id="10195.A0A3M7R2B3"/>
<comment type="caution">
    <text evidence="5">The sequence shown here is derived from an EMBL/GenBank/DDBJ whole genome shotgun (WGS) entry which is preliminary data.</text>
</comment>
<keyword evidence="2" id="KW-0677">Repeat</keyword>
<dbReference type="InterPro" id="IPR003591">
    <property type="entry name" value="Leu-rich_rpt_typical-subtyp"/>
</dbReference>
<evidence type="ECO:0000313" key="6">
    <source>
        <dbReference type="Proteomes" id="UP000276133"/>
    </source>
</evidence>
<dbReference type="SUPFAM" id="SSF52047">
    <property type="entry name" value="RNI-like"/>
    <property type="match status" value="1"/>
</dbReference>
<keyword evidence="3" id="KW-1133">Transmembrane helix</keyword>